<reference evidence="2 3" key="1">
    <citation type="submission" date="2019-03" db="EMBL/GenBank/DDBJ databases">
        <title>Alkanindiges illinoisensis: a potential pathogenic isolated from ascites of a gastric cancer patient with abdominal metastasis.</title>
        <authorList>
            <person name="Hu X."/>
            <person name="Yang B."/>
            <person name="Yan X."/>
            <person name="Lin L."/>
            <person name="Zhao H."/>
            <person name="Zhou F."/>
            <person name="Su B."/>
            <person name="Chen J."/>
            <person name="Rui Y."/>
            <person name="Wang Q."/>
            <person name="Zheng L."/>
        </authorList>
    </citation>
    <scope>NUCLEOTIDE SEQUENCE [LARGE SCALE GENOMIC DNA]</scope>
    <source>
        <strain evidence="2 3">NFYY 23406</strain>
    </source>
</reference>
<gene>
    <name evidence="2" type="ORF">E2B99_02590</name>
</gene>
<sequence length="235" mass="27216">MQRVFKKIAQNIRGFYHKAEDLIEEERELPLSQNLLNATIQKYVTDNVEALKDLHADIYDDWCRLYATLDYKGIYTTLSVDLRLVQMQLDKDIQQLVFEQISETQVISASFSSAFKRIAFNIAVYVFQRILHKDPLGLILEKLDVIEIKHDLLYLGLNKYLEKSDKVIRTLNKIHVNHAILREGQFVLKANLNLPGIFRRDPQRNTLILDLDGDGDDDGLQEIDSAIDPKPSDFK</sequence>
<accession>A0A4Y7XEM2</accession>
<dbReference type="EMBL" id="SNTY01000010">
    <property type="protein sequence ID" value="TEU30246.1"/>
    <property type="molecule type" value="Genomic_DNA"/>
</dbReference>
<evidence type="ECO:0000313" key="2">
    <source>
        <dbReference type="EMBL" id="TEU30246.1"/>
    </source>
</evidence>
<evidence type="ECO:0000313" key="3">
    <source>
        <dbReference type="Proteomes" id="UP000297834"/>
    </source>
</evidence>
<dbReference type="Proteomes" id="UP000297834">
    <property type="component" value="Unassembled WGS sequence"/>
</dbReference>
<feature type="region of interest" description="Disordered" evidence="1">
    <location>
        <begin position="214"/>
        <end position="235"/>
    </location>
</feature>
<organism evidence="2 3">
    <name type="scientific">Alkanindiges illinoisensis</name>
    <dbReference type="NCBI Taxonomy" id="197183"/>
    <lineage>
        <taxon>Bacteria</taxon>
        <taxon>Pseudomonadati</taxon>
        <taxon>Pseudomonadota</taxon>
        <taxon>Gammaproteobacteria</taxon>
        <taxon>Moraxellales</taxon>
        <taxon>Moraxellaceae</taxon>
        <taxon>Alkanindiges</taxon>
    </lineage>
</organism>
<dbReference type="AlphaFoldDB" id="A0A4Y7XEM2"/>
<name>A0A4Y7XEM2_9GAMM</name>
<dbReference type="RefSeq" id="WP_134243429.1">
    <property type="nucleotide sequence ID" value="NZ_SNTY01000010.1"/>
</dbReference>
<evidence type="ECO:0000256" key="1">
    <source>
        <dbReference type="SAM" id="MobiDB-lite"/>
    </source>
</evidence>
<dbReference type="OrthoDB" id="6656383at2"/>
<comment type="caution">
    <text evidence="2">The sequence shown here is derived from an EMBL/GenBank/DDBJ whole genome shotgun (WGS) entry which is preliminary data.</text>
</comment>
<protein>
    <submittedName>
        <fullName evidence="2">Uncharacterized protein</fullName>
    </submittedName>
</protein>
<dbReference type="STRING" id="1120977.GCA_000619845_02809"/>
<keyword evidence="3" id="KW-1185">Reference proteome</keyword>
<proteinExistence type="predicted"/>